<keyword evidence="2" id="KW-1003">Cell membrane</keyword>
<feature type="transmembrane region" description="Helical" evidence="6">
    <location>
        <begin position="365"/>
        <end position="384"/>
    </location>
</feature>
<dbReference type="PANTHER" id="PTHR23513:SF19">
    <property type="entry name" value="MAJOR FACILITATOR SUPERFAMILY (MFS) PROFILE DOMAIN-CONTAINING PROTEIN"/>
    <property type="match status" value="1"/>
</dbReference>
<keyword evidence="8" id="KW-1185">Reference proteome</keyword>
<dbReference type="CDD" id="cd06173">
    <property type="entry name" value="MFS_MefA_like"/>
    <property type="match status" value="1"/>
</dbReference>
<proteinExistence type="predicted"/>
<dbReference type="GO" id="GO:0005886">
    <property type="term" value="C:plasma membrane"/>
    <property type="evidence" value="ECO:0007669"/>
    <property type="project" value="UniProtKB-SubCell"/>
</dbReference>
<evidence type="ECO:0000256" key="6">
    <source>
        <dbReference type="SAM" id="Phobius"/>
    </source>
</evidence>
<name>A0A1V4DG47_9ENTE</name>
<dbReference type="EMBL" id="MVAB01000001">
    <property type="protein sequence ID" value="OPF87507.1"/>
    <property type="molecule type" value="Genomic_DNA"/>
</dbReference>
<dbReference type="Gene3D" id="1.20.1250.20">
    <property type="entry name" value="MFS general substrate transporter like domains"/>
    <property type="match status" value="1"/>
</dbReference>
<evidence type="ECO:0000256" key="1">
    <source>
        <dbReference type="ARBA" id="ARBA00004651"/>
    </source>
</evidence>
<sequence length="393" mass="43161">MTKQFNKLLASQLFSSFGSTIYTVSIISTVLTGTNSILSTSIIPIAMTCGTVLCGLITPMLVAKYQMIRVLKQSQFLAVLVFICLGLAIQLDTFSILGLSGLVCLFSLLTSFMYPLILALIPEFVSTLDLVKANSLFQTVAQVVNIVSWLIGASLVVLFSQRTLLLMDTALFFLSFVCLVGLHSKRPLNNISEGSWTEFKKGWDVIREEPVVKLVLVMDVLESIANTAWVSSIILVYVNTFLHKGDQWWGYINATFFLGCMVGSLLVMAYETRINKDKSVVIFYGSLFGAIVTFLFSVVSLPAMSLLLSISVGLFSQMKNIPQVTVIQQSITPEKIASVYSASNVICSGVFSLSLTILSMLADKVGVNSVFIVSSFCLFIVTAITKKYAHYFR</sequence>
<evidence type="ECO:0000313" key="7">
    <source>
        <dbReference type="EMBL" id="OPF87507.1"/>
    </source>
</evidence>
<evidence type="ECO:0000256" key="4">
    <source>
        <dbReference type="ARBA" id="ARBA00022989"/>
    </source>
</evidence>
<dbReference type="RefSeq" id="WP_079346093.1">
    <property type="nucleotide sequence ID" value="NZ_MVAB01000001.1"/>
</dbReference>
<feature type="transmembrane region" description="Helical" evidence="6">
    <location>
        <begin position="335"/>
        <end position="358"/>
    </location>
</feature>
<keyword evidence="3 6" id="KW-0812">Transmembrane</keyword>
<dbReference type="InterPro" id="IPR036259">
    <property type="entry name" value="MFS_trans_sf"/>
</dbReference>
<keyword evidence="5 6" id="KW-0472">Membrane</keyword>
<evidence type="ECO:0000256" key="3">
    <source>
        <dbReference type="ARBA" id="ARBA00022692"/>
    </source>
</evidence>
<feature type="transmembrane region" description="Helical" evidence="6">
    <location>
        <begin position="74"/>
        <end position="91"/>
    </location>
</feature>
<organism evidence="7 8">
    <name type="scientific">Vagococcus martis</name>
    <dbReference type="NCBI Taxonomy" id="1768210"/>
    <lineage>
        <taxon>Bacteria</taxon>
        <taxon>Bacillati</taxon>
        <taxon>Bacillota</taxon>
        <taxon>Bacilli</taxon>
        <taxon>Lactobacillales</taxon>
        <taxon>Enterococcaceae</taxon>
        <taxon>Vagococcus</taxon>
    </lineage>
</organism>
<dbReference type="GO" id="GO:0022857">
    <property type="term" value="F:transmembrane transporter activity"/>
    <property type="evidence" value="ECO:0007669"/>
    <property type="project" value="InterPro"/>
</dbReference>
<dbReference type="AlphaFoldDB" id="A0A1V4DG47"/>
<dbReference type="SUPFAM" id="SSF103473">
    <property type="entry name" value="MFS general substrate transporter"/>
    <property type="match status" value="1"/>
</dbReference>
<feature type="transmembrane region" description="Helical" evidence="6">
    <location>
        <begin position="164"/>
        <end position="182"/>
    </location>
</feature>
<reference evidence="7 8" key="1">
    <citation type="submission" date="2017-02" db="EMBL/GenBank/DDBJ databases">
        <title>Vagococcus cremeus sp. nov., isolated from the small intestine of a marten, Martes flavigula.</title>
        <authorList>
            <person name="Tak E.J."/>
            <person name="Bae J.-W."/>
        </authorList>
    </citation>
    <scope>NUCLEOTIDE SEQUENCE [LARGE SCALE GENOMIC DNA]</scope>
    <source>
        <strain evidence="7 8">D7T301</strain>
    </source>
</reference>
<comment type="subcellular location">
    <subcellularLocation>
        <location evidence="1">Cell membrane</location>
        <topology evidence="1">Multi-pass membrane protein</topology>
    </subcellularLocation>
</comment>
<feature type="transmembrane region" description="Helical" evidence="6">
    <location>
        <begin position="12"/>
        <end position="31"/>
    </location>
</feature>
<feature type="transmembrane region" description="Helical" evidence="6">
    <location>
        <begin position="248"/>
        <end position="270"/>
    </location>
</feature>
<evidence type="ECO:0000313" key="8">
    <source>
        <dbReference type="Proteomes" id="UP000189970"/>
    </source>
</evidence>
<feature type="transmembrane region" description="Helical" evidence="6">
    <location>
        <begin position="97"/>
        <end position="121"/>
    </location>
</feature>
<evidence type="ECO:0008006" key="9">
    <source>
        <dbReference type="Google" id="ProtNLM"/>
    </source>
</evidence>
<feature type="transmembrane region" description="Helical" evidence="6">
    <location>
        <begin position="37"/>
        <end position="62"/>
    </location>
</feature>
<keyword evidence="4 6" id="KW-1133">Transmembrane helix</keyword>
<gene>
    <name evidence="7" type="ORF">BW731_04470</name>
</gene>
<feature type="transmembrane region" description="Helical" evidence="6">
    <location>
        <begin position="282"/>
        <end position="315"/>
    </location>
</feature>
<dbReference type="Pfam" id="PF07690">
    <property type="entry name" value="MFS_1"/>
    <property type="match status" value="1"/>
</dbReference>
<feature type="transmembrane region" description="Helical" evidence="6">
    <location>
        <begin position="223"/>
        <end position="242"/>
    </location>
</feature>
<evidence type="ECO:0000256" key="2">
    <source>
        <dbReference type="ARBA" id="ARBA00022475"/>
    </source>
</evidence>
<evidence type="ECO:0000256" key="5">
    <source>
        <dbReference type="ARBA" id="ARBA00023136"/>
    </source>
</evidence>
<protein>
    <recommendedName>
        <fullName evidence="9">MFS transporter</fullName>
    </recommendedName>
</protein>
<dbReference type="InterPro" id="IPR011701">
    <property type="entry name" value="MFS"/>
</dbReference>
<dbReference type="Proteomes" id="UP000189970">
    <property type="component" value="Unassembled WGS sequence"/>
</dbReference>
<accession>A0A1V4DG47</accession>
<feature type="transmembrane region" description="Helical" evidence="6">
    <location>
        <begin position="133"/>
        <end position="158"/>
    </location>
</feature>
<comment type="caution">
    <text evidence="7">The sequence shown here is derived from an EMBL/GenBank/DDBJ whole genome shotgun (WGS) entry which is preliminary data.</text>
</comment>
<dbReference type="PANTHER" id="PTHR23513">
    <property type="entry name" value="INTEGRAL MEMBRANE EFFLUX PROTEIN-RELATED"/>
    <property type="match status" value="1"/>
</dbReference>